<feature type="transmembrane region" description="Helical" evidence="1">
    <location>
        <begin position="192"/>
        <end position="214"/>
    </location>
</feature>
<keyword evidence="1" id="KW-0472">Membrane</keyword>
<dbReference type="OrthoDB" id="80065at2"/>
<organism evidence="2 3">
    <name type="scientific">Erysipelothrix larvae</name>
    <dbReference type="NCBI Taxonomy" id="1514105"/>
    <lineage>
        <taxon>Bacteria</taxon>
        <taxon>Bacillati</taxon>
        <taxon>Bacillota</taxon>
        <taxon>Erysipelotrichia</taxon>
        <taxon>Erysipelotrichales</taxon>
        <taxon>Erysipelotrichaceae</taxon>
        <taxon>Erysipelothrix</taxon>
    </lineage>
</organism>
<reference evidence="2 3" key="1">
    <citation type="submission" date="2015-10" db="EMBL/GenBank/DDBJ databases">
        <title>Erysipelothrix larvae sp. LV19 isolated from the larval gut of the rhinoceros beetle, Trypoxylus dichotomus.</title>
        <authorList>
            <person name="Lim S."/>
            <person name="Kim B.-C."/>
        </authorList>
    </citation>
    <scope>NUCLEOTIDE SEQUENCE [LARGE SCALE GENOMIC DNA]</scope>
    <source>
        <strain evidence="2 3">LV19</strain>
    </source>
</reference>
<dbReference type="KEGG" id="erl:AOC36_02645"/>
<dbReference type="STRING" id="1514105.AOC36_02645"/>
<dbReference type="EMBL" id="CP013213">
    <property type="protein sequence ID" value="AMC92921.1"/>
    <property type="molecule type" value="Genomic_DNA"/>
</dbReference>
<feature type="transmembrane region" description="Helical" evidence="1">
    <location>
        <begin position="166"/>
        <end position="186"/>
    </location>
</feature>
<dbReference type="AlphaFoldDB" id="A0A0X8GYS8"/>
<evidence type="ECO:0000256" key="1">
    <source>
        <dbReference type="SAM" id="Phobius"/>
    </source>
</evidence>
<dbReference type="Pfam" id="PF06149">
    <property type="entry name" value="DUF969"/>
    <property type="match status" value="1"/>
</dbReference>
<feature type="transmembrane region" description="Helical" evidence="1">
    <location>
        <begin position="44"/>
        <end position="71"/>
    </location>
</feature>
<dbReference type="Proteomes" id="UP000063781">
    <property type="component" value="Chromosome"/>
</dbReference>
<evidence type="ECO:0008006" key="4">
    <source>
        <dbReference type="Google" id="ProtNLM"/>
    </source>
</evidence>
<keyword evidence="1" id="KW-1133">Transmembrane helix</keyword>
<keyword evidence="3" id="KW-1185">Reference proteome</keyword>
<name>A0A0X8GYS8_9FIRM</name>
<accession>A0A0X8GYS8</accession>
<dbReference type="RefSeq" id="WP_067631070.1">
    <property type="nucleotide sequence ID" value="NZ_CP013213.1"/>
</dbReference>
<dbReference type="InterPro" id="IPR010374">
    <property type="entry name" value="DUF969"/>
</dbReference>
<evidence type="ECO:0000313" key="2">
    <source>
        <dbReference type="EMBL" id="AMC92921.1"/>
    </source>
</evidence>
<protein>
    <recommendedName>
        <fullName evidence="4">Permease</fullName>
    </recommendedName>
</protein>
<gene>
    <name evidence="2" type="ORF">AOC36_02645</name>
</gene>
<feature type="transmembrane region" description="Helical" evidence="1">
    <location>
        <begin position="7"/>
        <end position="32"/>
    </location>
</feature>
<proteinExistence type="predicted"/>
<keyword evidence="1" id="KW-0812">Transmembrane</keyword>
<evidence type="ECO:0000313" key="3">
    <source>
        <dbReference type="Proteomes" id="UP000063781"/>
    </source>
</evidence>
<sequence length="224" mass="23725">MEWIRLIGVVIIVVGFLMKLDTLAVVILAGLITGLVSGMGIIEILHVLGSAFITNRFASIFIISLPVIAILERYGLKVQASNLIAKIGHATAGKVLSLYMGIRTIASALSIRIGGHVQFIRPLILPMTEAAAKNDLGQDLDEAQTEKVKAYAASVENYGNFFGQNVFAGSTGVLLIVGTLSTQGYAITPAQVAIASIPIAICAVVVSVIQFMIADKKMKRGTKS</sequence>